<feature type="binding site" evidence="13">
    <location>
        <begin position="252"/>
        <end position="258"/>
    </location>
    <ligand>
        <name>S-adenosyl-L-methionine</name>
        <dbReference type="ChEBI" id="CHEBI:59789"/>
    </ligand>
</feature>
<dbReference type="GO" id="GO:0005829">
    <property type="term" value="C:cytosol"/>
    <property type="evidence" value="ECO:0007669"/>
    <property type="project" value="TreeGrafter"/>
</dbReference>
<keyword evidence="7 13" id="KW-0808">Transferase</keyword>
<evidence type="ECO:0000313" key="16">
    <source>
        <dbReference type="Proteomes" id="UP000190460"/>
    </source>
</evidence>
<keyword evidence="16" id="KW-1185">Reference proteome</keyword>
<dbReference type="Gene3D" id="1.10.940.10">
    <property type="entry name" value="NusB-like"/>
    <property type="match status" value="1"/>
</dbReference>
<proteinExistence type="inferred from homology"/>
<dbReference type="SUPFAM" id="SSF48013">
    <property type="entry name" value="NusB-like"/>
    <property type="match status" value="1"/>
</dbReference>
<dbReference type="InterPro" id="IPR049560">
    <property type="entry name" value="MeTrfase_RsmB-F_NOP2_cat"/>
</dbReference>
<dbReference type="Pfam" id="PF01189">
    <property type="entry name" value="Methyltr_RsmB-F"/>
    <property type="match status" value="1"/>
</dbReference>
<evidence type="ECO:0000256" key="12">
    <source>
        <dbReference type="ARBA" id="ARBA00047283"/>
    </source>
</evidence>
<protein>
    <recommendedName>
        <fullName evidence="3">16S rRNA (cytosine(967)-C(5))-methyltransferase</fullName>
        <ecNumber evidence="3">2.1.1.176</ecNumber>
    </recommendedName>
    <alternativeName>
        <fullName evidence="10">16S rRNA m5C967 methyltransferase</fullName>
    </alternativeName>
    <alternativeName>
        <fullName evidence="11">rRNA (cytosine-C(5)-)-methyltransferase RsmB</fullName>
    </alternativeName>
</protein>
<evidence type="ECO:0000256" key="11">
    <source>
        <dbReference type="ARBA" id="ARBA00031088"/>
    </source>
</evidence>
<dbReference type="GO" id="GO:0009383">
    <property type="term" value="F:rRNA (cytosine-C5-)-methyltransferase activity"/>
    <property type="evidence" value="ECO:0007669"/>
    <property type="project" value="TreeGrafter"/>
</dbReference>
<feature type="binding site" evidence="13">
    <location>
        <position position="320"/>
    </location>
    <ligand>
        <name>S-adenosyl-L-methionine</name>
        <dbReference type="ChEBI" id="CHEBI:59789"/>
    </ligand>
</feature>
<evidence type="ECO:0000256" key="7">
    <source>
        <dbReference type="ARBA" id="ARBA00022679"/>
    </source>
</evidence>
<dbReference type="FunFam" id="3.40.50.150:FF:000022">
    <property type="entry name" value="Ribosomal RNA small subunit methyltransferase B"/>
    <property type="match status" value="1"/>
</dbReference>
<dbReference type="GO" id="GO:0006355">
    <property type="term" value="P:regulation of DNA-templated transcription"/>
    <property type="evidence" value="ECO:0007669"/>
    <property type="project" value="InterPro"/>
</dbReference>
<keyword evidence="8 13" id="KW-0949">S-adenosyl-L-methionine</keyword>
<evidence type="ECO:0000256" key="4">
    <source>
        <dbReference type="ARBA" id="ARBA00022490"/>
    </source>
</evidence>
<comment type="subcellular location">
    <subcellularLocation>
        <location evidence="2">Cytoplasm</location>
    </subcellularLocation>
</comment>
<dbReference type="AlphaFoldDB" id="A0A1T4VTQ6"/>
<feature type="active site" description="Nucleophile" evidence="13">
    <location>
        <position position="373"/>
    </location>
</feature>
<dbReference type="InterPro" id="IPR054728">
    <property type="entry name" value="RsmB-like_ferredoxin"/>
</dbReference>
<dbReference type="NCBIfam" id="NF011494">
    <property type="entry name" value="PRK14902.1"/>
    <property type="match status" value="1"/>
</dbReference>
<dbReference type="PRINTS" id="PR02008">
    <property type="entry name" value="RCMTFAMILY"/>
</dbReference>
<evidence type="ECO:0000256" key="8">
    <source>
        <dbReference type="ARBA" id="ARBA00022691"/>
    </source>
</evidence>
<organism evidence="15 16">
    <name type="scientific">Thiothrix eikelboomii</name>
    <dbReference type="NCBI Taxonomy" id="92487"/>
    <lineage>
        <taxon>Bacteria</taxon>
        <taxon>Pseudomonadati</taxon>
        <taxon>Pseudomonadota</taxon>
        <taxon>Gammaproteobacteria</taxon>
        <taxon>Thiotrichales</taxon>
        <taxon>Thiotrichaceae</taxon>
        <taxon>Thiothrix</taxon>
    </lineage>
</organism>
<dbReference type="InterPro" id="IPR023267">
    <property type="entry name" value="RCMT"/>
</dbReference>
<dbReference type="InterPro" id="IPR004573">
    <property type="entry name" value="rRNA_ssu_MeTfrase_B"/>
</dbReference>
<evidence type="ECO:0000256" key="9">
    <source>
        <dbReference type="ARBA" id="ARBA00022884"/>
    </source>
</evidence>
<dbReference type="EMBL" id="FUYB01000001">
    <property type="protein sequence ID" value="SKA68343.1"/>
    <property type="molecule type" value="Genomic_DNA"/>
</dbReference>
<dbReference type="InterPro" id="IPR006027">
    <property type="entry name" value="NusB_RsmB_TIM44"/>
</dbReference>
<dbReference type="OrthoDB" id="9810297at2"/>
<dbReference type="SUPFAM" id="SSF53335">
    <property type="entry name" value="S-adenosyl-L-methionine-dependent methyltransferases"/>
    <property type="match status" value="1"/>
</dbReference>
<dbReference type="InterPro" id="IPR035926">
    <property type="entry name" value="NusB-like_sf"/>
</dbReference>
<dbReference type="Gene3D" id="3.40.50.150">
    <property type="entry name" value="Vaccinia Virus protein VP39"/>
    <property type="match status" value="1"/>
</dbReference>
<evidence type="ECO:0000256" key="1">
    <source>
        <dbReference type="ARBA" id="ARBA00002724"/>
    </source>
</evidence>
<evidence type="ECO:0000256" key="5">
    <source>
        <dbReference type="ARBA" id="ARBA00022552"/>
    </source>
</evidence>
<keyword evidence="6 13" id="KW-0489">Methyltransferase</keyword>
<dbReference type="Pfam" id="PF22458">
    <property type="entry name" value="RsmF-B_ferredox"/>
    <property type="match status" value="1"/>
</dbReference>
<accession>A0A1T4VTQ6</accession>
<evidence type="ECO:0000256" key="2">
    <source>
        <dbReference type="ARBA" id="ARBA00004496"/>
    </source>
</evidence>
<evidence type="ECO:0000259" key="14">
    <source>
        <dbReference type="PROSITE" id="PS51686"/>
    </source>
</evidence>
<feature type="binding site" evidence="13">
    <location>
        <position position="275"/>
    </location>
    <ligand>
        <name>S-adenosyl-L-methionine</name>
        <dbReference type="ChEBI" id="CHEBI:59789"/>
    </ligand>
</feature>
<gene>
    <name evidence="15" type="ORF">SAMN02745130_00270</name>
</gene>
<dbReference type="NCBIfam" id="NF008149">
    <property type="entry name" value="PRK10901.1"/>
    <property type="match status" value="1"/>
</dbReference>
<keyword evidence="5" id="KW-0698">rRNA processing</keyword>
<comment type="catalytic activity">
    <reaction evidence="12">
        <text>cytidine(967) in 16S rRNA + S-adenosyl-L-methionine = 5-methylcytidine(967) in 16S rRNA + S-adenosyl-L-homocysteine + H(+)</text>
        <dbReference type="Rhea" id="RHEA:42748"/>
        <dbReference type="Rhea" id="RHEA-COMP:10219"/>
        <dbReference type="Rhea" id="RHEA-COMP:10220"/>
        <dbReference type="ChEBI" id="CHEBI:15378"/>
        <dbReference type="ChEBI" id="CHEBI:57856"/>
        <dbReference type="ChEBI" id="CHEBI:59789"/>
        <dbReference type="ChEBI" id="CHEBI:74483"/>
        <dbReference type="ChEBI" id="CHEBI:82748"/>
        <dbReference type="EC" id="2.1.1.176"/>
    </reaction>
</comment>
<reference evidence="15 16" key="1">
    <citation type="submission" date="2017-02" db="EMBL/GenBank/DDBJ databases">
        <authorList>
            <person name="Peterson S.W."/>
        </authorList>
    </citation>
    <scope>NUCLEOTIDE SEQUENCE [LARGE SCALE GENOMIC DNA]</scope>
    <source>
        <strain evidence="15 16">ATCC 49788</strain>
    </source>
</reference>
<dbReference type="Gene3D" id="3.30.70.1170">
    <property type="entry name" value="Sun protein, domain 3"/>
    <property type="match status" value="1"/>
</dbReference>
<dbReference type="Proteomes" id="UP000190460">
    <property type="component" value="Unassembled WGS sequence"/>
</dbReference>
<dbReference type="RefSeq" id="WP_078920775.1">
    <property type="nucleotide sequence ID" value="NZ_FUYB01000001.1"/>
</dbReference>
<dbReference type="Pfam" id="PF01029">
    <property type="entry name" value="NusB"/>
    <property type="match status" value="1"/>
</dbReference>
<comment type="similarity">
    <text evidence="13">Belongs to the class I-like SAM-binding methyltransferase superfamily. RsmB/NOP family.</text>
</comment>
<dbReference type="STRING" id="92487.SAMN02745130_00270"/>
<evidence type="ECO:0000256" key="3">
    <source>
        <dbReference type="ARBA" id="ARBA00012140"/>
    </source>
</evidence>
<dbReference type="PROSITE" id="PS51686">
    <property type="entry name" value="SAM_MT_RSMB_NOP"/>
    <property type="match status" value="1"/>
</dbReference>
<dbReference type="PANTHER" id="PTHR22807:SF61">
    <property type="entry name" value="NOL1_NOP2_SUN FAMILY PROTEIN _ ANTITERMINATION NUSB DOMAIN-CONTAINING PROTEIN"/>
    <property type="match status" value="1"/>
</dbReference>
<evidence type="ECO:0000313" key="15">
    <source>
        <dbReference type="EMBL" id="SKA68343.1"/>
    </source>
</evidence>
<dbReference type="GO" id="GO:0003723">
    <property type="term" value="F:RNA binding"/>
    <property type="evidence" value="ECO:0007669"/>
    <property type="project" value="UniProtKB-UniRule"/>
</dbReference>
<dbReference type="InterPro" id="IPR029063">
    <property type="entry name" value="SAM-dependent_MTases_sf"/>
</dbReference>
<dbReference type="CDD" id="cd02440">
    <property type="entry name" value="AdoMet_MTases"/>
    <property type="match status" value="1"/>
</dbReference>
<dbReference type="NCBIfam" id="TIGR00563">
    <property type="entry name" value="rsmB"/>
    <property type="match status" value="1"/>
</dbReference>
<keyword evidence="4" id="KW-0963">Cytoplasm</keyword>
<dbReference type="InterPro" id="IPR001678">
    <property type="entry name" value="MeTrfase_RsmB-F_NOP2_dom"/>
</dbReference>
<feature type="domain" description="SAM-dependent MTase RsmB/NOP-type" evidence="14">
    <location>
        <begin position="162"/>
        <end position="431"/>
    </location>
</feature>
<dbReference type="PANTHER" id="PTHR22807">
    <property type="entry name" value="NOP2 YEAST -RELATED NOL1/NOP2/FMU SUN DOMAIN-CONTAINING"/>
    <property type="match status" value="1"/>
</dbReference>
<name>A0A1T4VTQ6_9GAMM</name>
<dbReference type="EC" id="2.1.1.176" evidence="3"/>
<feature type="binding site" evidence="13">
    <location>
        <position position="301"/>
    </location>
    <ligand>
        <name>S-adenosyl-L-methionine</name>
        <dbReference type="ChEBI" id="CHEBI:59789"/>
    </ligand>
</feature>
<evidence type="ECO:0000256" key="6">
    <source>
        <dbReference type="ARBA" id="ARBA00022603"/>
    </source>
</evidence>
<dbReference type="Gene3D" id="1.10.287.730">
    <property type="entry name" value="Helix hairpin bin"/>
    <property type="match status" value="1"/>
</dbReference>
<comment type="function">
    <text evidence="1">Specifically methylates the cytosine at position 967 (m5C967) of 16S rRNA.</text>
</comment>
<keyword evidence="9 13" id="KW-0694">RNA-binding</keyword>
<sequence length="432" mass="48191">MKTRAIAARALQRVTYQGESLTEVFRHATLQNLSVRDQAWVRHVCFGAVRWHGRLGAILRELLDKPIKASDKDIECLLRLGLYQIIYQRTPDHAAVSETVEASRALKKAWAGSLVNGVLRRFLREQATVLAKVDQIESAQYSFPTWLADQIKHAWPQDWQAIMQASNEHPPLSLRVNGLLATREQYLERLKQQQIQAEPIASTELGIHLPEALAVTELPDFAQGSVSVQDAAAQQAAVLLAPQATMRVLDACAAPGGKTCHLLERYPQIELVALDNSAKRIKQVYENLTRLNLAATVKVADAVDLAAWWDGQTFERILLDAPCSATGVIRRHPDIKLLRKKTDIATLQQQQAALLQALWQVLKQGGLLLYATCSILPEENNLQIEQFLKTQPDARVKAIKATWGRELSVGRQILPGEQGMDGFYYALLEKAA</sequence>
<dbReference type="GO" id="GO:0070475">
    <property type="term" value="P:rRNA base methylation"/>
    <property type="evidence" value="ECO:0007669"/>
    <property type="project" value="TreeGrafter"/>
</dbReference>
<evidence type="ECO:0000256" key="13">
    <source>
        <dbReference type="PROSITE-ProRule" id="PRU01023"/>
    </source>
</evidence>
<evidence type="ECO:0000256" key="10">
    <source>
        <dbReference type="ARBA" id="ARBA00030399"/>
    </source>
</evidence>